<protein>
    <submittedName>
        <fullName evidence="2">ABC-2 type transport system permease protein</fullName>
    </submittedName>
</protein>
<feature type="transmembrane region" description="Helical" evidence="1">
    <location>
        <begin position="140"/>
        <end position="160"/>
    </location>
</feature>
<feature type="transmembrane region" description="Helical" evidence="1">
    <location>
        <begin position="19"/>
        <end position="38"/>
    </location>
</feature>
<reference evidence="2" key="1">
    <citation type="submission" date="2020-10" db="EMBL/GenBank/DDBJ databases">
        <title>Sequencing the genomes of 1000 actinobacteria strains.</title>
        <authorList>
            <person name="Klenk H.-P."/>
        </authorList>
    </citation>
    <scope>NUCLEOTIDE SEQUENCE</scope>
    <source>
        <strain evidence="2">DSM 45354</strain>
    </source>
</reference>
<gene>
    <name evidence="2" type="ORF">HEB94_004103</name>
</gene>
<keyword evidence="1" id="KW-0812">Transmembrane</keyword>
<dbReference type="AlphaFoldDB" id="A0A927N256"/>
<feature type="transmembrane region" description="Helical" evidence="1">
    <location>
        <begin position="97"/>
        <end position="120"/>
    </location>
</feature>
<accession>A0A927N256</accession>
<sequence length="240" mass="24630">MSALLTAELTKVRTLPSTWIALALTVVANTVLGVLAATDTVRIASAAGDVAVGQLGTLMLAPVYVFVAIAVFAAGTEYRGGQLRVSLAAAPDRTRWFGAKLAVSAAVALVAAIPAVLPGLLVENGAAGDLTSERTARDLLALLTGYLLLSLVGFGFAFLARGFVTPLAVLVVLPVLVSTTIGGLFPQVVRFLPHEATLSFLGRAADPATTLGRGAGLLVLTGWALLFVGAAWALVVRRDT</sequence>
<feature type="transmembrane region" description="Helical" evidence="1">
    <location>
        <begin position="167"/>
        <end position="185"/>
    </location>
</feature>
<dbReference type="EMBL" id="JADBEM010000001">
    <property type="protein sequence ID" value="MBE1607255.1"/>
    <property type="molecule type" value="Genomic_DNA"/>
</dbReference>
<feature type="transmembrane region" description="Helical" evidence="1">
    <location>
        <begin position="215"/>
        <end position="236"/>
    </location>
</feature>
<evidence type="ECO:0000313" key="2">
    <source>
        <dbReference type="EMBL" id="MBE1607255.1"/>
    </source>
</evidence>
<organism evidence="2 3">
    <name type="scientific">Actinopolymorpha pittospori</name>
    <dbReference type="NCBI Taxonomy" id="648752"/>
    <lineage>
        <taxon>Bacteria</taxon>
        <taxon>Bacillati</taxon>
        <taxon>Actinomycetota</taxon>
        <taxon>Actinomycetes</taxon>
        <taxon>Propionibacteriales</taxon>
        <taxon>Actinopolymorphaceae</taxon>
        <taxon>Actinopolymorpha</taxon>
    </lineage>
</organism>
<comment type="caution">
    <text evidence="2">The sequence shown here is derived from an EMBL/GenBank/DDBJ whole genome shotgun (WGS) entry which is preliminary data.</text>
</comment>
<keyword evidence="1" id="KW-0472">Membrane</keyword>
<evidence type="ECO:0000313" key="3">
    <source>
        <dbReference type="Proteomes" id="UP000638648"/>
    </source>
</evidence>
<evidence type="ECO:0000256" key="1">
    <source>
        <dbReference type="SAM" id="Phobius"/>
    </source>
</evidence>
<keyword evidence="1" id="KW-1133">Transmembrane helix</keyword>
<proteinExistence type="predicted"/>
<dbReference type="Proteomes" id="UP000638648">
    <property type="component" value="Unassembled WGS sequence"/>
</dbReference>
<dbReference type="RefSeq" id="WP_192751229.1">
    <property type="nucleotide sequence ID" value="NZ_BAABJL010000122.1"/>
</dbReference>
<name>A0A927N256_9ACTN</name>
<keyword evidence="3" id="KW-1185">Reference proteome</keyword>
<feature type="transmembrane region" description="Helical" evidence="1">
    <location>
        <begin position="58"/>
        <end position="76"/>
    </location>
</feature>